<feature type="compositionally biased region" description="Low complexity" evidence="1">
    <location>
        <begin position="154"/>
        <end position="166"/>
    </location>
</feature>
<name>A0A9P4MK93_9PEZI</name>
<keyword evidence="5" id="KW-1185">Reference proteome</keyword>
<gene>
    <name evidence="4" type="ORF">K461DRAFT_269998</name>
</gene>
<feature type="transmembrane region" description="Helical" evidence="2">
    <location>
        <begin position="228"/>
        <end position="253"/>
    </location>
</feature>
<sequence>MLRNIHLAVLFLAFVAYTSAWTFPDGFLKMPRQVAGLSTGASSALSPANGAGSTGTGSTDTTTAAATTTTSTGGSGGTTTSPTTTSIPTTTPTTTIPTTTSVPPSTTTTTDTPPTTTTQSSAGPSTTTTSVTSAATTSEPASQSSEGTSSKTDAGSTTHAAATTSSINPTQVHETMTTIIVTSGGKTSSAVVKATVTGSQTPTWTSEPGLANGDSGGSSTLSDVGKKVIAGIVGGVGGALLLAGIAFAVYRIWFRKNHESLSQDDDFFGSSDSVAAQKQQRSPSSGWGPTNLTSKFSEPLDRYKSPTSPSTVSQGYKSPGSLNAASNF</sequence>
<reference evidence="4" key="1">
    <citation type="journal article" date="2020" name="Stud. Mycol.">
        <title>101 Dothideomycetes genomes: a test case for predicting lifestyles and emergence of pathogens.</title>
        <authorList>
            <person name="Haridas S."/>
            <person name="Albert R."/>
            <person name="Binder M."/>
            <person name="Bloem J."/>
            <person name="Labutti K."/>
            <person name="Salamov A."/>
            <person name="Andreopoulos B."/>
            <person name="Baker S."/>
            <person name="Barry K."/>
            <person name="Bills G."/>
            <person name="Bluhm B."/>
            <person name="Cannon C."/>
            <person name="Castanera R."/>
            <person name="Culley D."/>
            <person name="Daum C."/>
            <person name="Ezra D."/>
            <person name="Gonzalez J."/>
            <person name="Henrissat B."/>
            <person name="Kuo A."/>
            <person name="Liang C."/>
            <person name="Lipzen A."/>
            <person name="Lutzoni F."/>
            <person name="Magnuson J."/>
            <person name="Mondo S."/>
            <person name="Nolan M."/>
            <person name="Ohm R."/>
            <person name="Pangilinan J."/>
            <person name="Park H.-J."/>
            <person name="Ramirez L."/>
            <person name="Alfaro M."/>
            <person name="Sun H."/>
            <person name="Tritt A."/>
            <person name="Yoshinaga Y."/>
            <person name="Zwiers L.-H."/>
            <person name="Turgeon B."/>
            <person name="Goodwin S."/>
            <person name="Spatafora J."/>
            <person name="Crous P."/>
            <person name="Grigoriev I."/>
        </authorList>
    </citation>
    <scope>NUCLEOTIDE SEQUENCE</scope>
    <source>
        <strain evidence="4">CBS 260.36</strain>
    </source>
</reference>
<feature type="compositionally biased region" description="Polar residues" evidence="1">
    <location>
        <begin position="274"/>
        <end position="296"/>
    </location>
</feature>
<feature type="region of interest" description="Disordered" evidence="1">
    <location>
        <begin position="199"/>
        <end position="220"/>
    </location>
</feature>
<keyword evidence="3" id="KW-0732">Signal</keyword>
<comment type="caution">
    <text evidence="4">The sequence shown here is derived from an EMBL/GenBank/DDBJ whole genome shotgun (WGS) entry which is preliminary data.</text>
</comment>
<evidence type="ECO:0008006" key="6">
    <source>
        <dbReference type="Google" id="ProtNLM"/>
    </source>
</evidence>
<feature type="signal peptide" evidence="3">
    <location>
        <begin position="1"/>
        <end position="20"/>
    </location>
</feature>
<dbReference type="OrthoDB" id="3940018at2759"/>
<dbReference type="EMBL" id="ML996089">
    <property type="protein sequence ID" value="KAF2150566.1"/>
    <property type="molecule type" value="Genomic_DNA"/>
</dbReference>
<keyword evidence="2" id="KW-1133">Transmembrane helix</keyword>
<keyword evidence="2" id="KW-0472">Membrane</keyword>
<dbReference type="Proteomes" id="UP000799439">
    <property type="component" value="Unassembled WGS sequence"/>
</dbReference>
<protein>
    <recommendedName>
        <fullName evidence="6">Mid2 domain-containing protein</fullName>
    </recommendedName>
</protein>
<evidence type="ECO:0000313" key="4">
    <source>
        <dbReference type="EMBL" id="KAF2150566.1"/>
    </source>
</evidence>
<evidence type="ECO:0000256" key="2">
    <source>
        <dbReference type="SAM" id="Phobius"/>
    </source>
</evidence>
<feature type="compositionally biased region" description="Polar residues" evidence="1">
    <location>
        <begin position="305"/>
        <end position="328"/>
    </location>
</feature>
<feature type="region of interest" description="Disordered" evidence="1">
    <location>
        <begin position="40"/>
        <end position="171"/>
    </location>
</feature>
<proteinExistence type="predicted"/>
<evidence type="ECO:0000256" key="1">
    <source>
        <dbReference type="SAM" id="MobiDB-lite"/>
    </source>
</evidence>
<feature type="compositionally biased region" description="Low complexity" evidence="1">
    <location>
        <begin position="56"/>
        <end position="146"/>
    </location>
</feature>
<evidence type="ECO:0000256" key="3">
    <source>
        <dbReference type="SAM" id="SignalP"/>
    </source>
</evidence>
<feature type="region of interest" description="Disordered" evidence="1">
    <location>
        <begin position="272"/>
        <end position="328"/>
    </location>
</feature>
<dbReference type="AlphaFoldDB" id="A0A9P4MK93"/>
<evidence type="ECO:0000313" key="5">
    <source>
        <dbReference type="Proteomes" id="UP000799439"/>
    </source>
</evidence>
<organism evidence="4 5">
    <name type="scientific">Myriangium duriaei CBS 260.36</name>
    <dbReference type="NCBI Taxonomy" id="1168546"/>
    <lineage>
        <taxon>Eukaryota</taxon>
        <taxon>Fungi</taxon>
        <taxon>Dikarya</taxon>
        <taxon>Ascomycota</taxon>
        <taxon>Pezizomycotina</taxon>
        <taxon>Dothideomycetes</taxon>
        <taxon>Dothideomycetidae</taxon>
        <taxon>Myriangiales</taxon>
        <taxon>Myriangiaceae</taxon>
        <taxon>Myriangium</taxon>
    </lineage>
</organism>
<feature type="chain" id="PRO_5040393957" description="Mid2 domain-containing protein" evidence="3">
    <location>
        <begin position="21"/>
        <end position="328"/>
    </location>
</feature>
<accession>A0A9P4MK93</accession>
<keyword evidence="2" id="KW-0812">Transmembrane</keyword>